<dbReference type="Proteomes" id="UP000000763">
    <property type="component" value="Chromosome 8"/>
</dbReference>
<evidence type="ECO:0000313" key="3">
    <source>
        <dbReference type="Proteomes" id="UP000000763"/>
    </source>
</evidence>
<feature type="region of interest" description="Disordered" evidence="1">
    <location>
        <begin position="139"/>
        <end position="223"/>
    </location>
</feature>
<feature type="compositionally biased region" description="Gly residues" evidence="1">
    <location>
        <begin position="80"/>
        <end position="91"/>
    </location>
</feature>
<proteinExistence type="predicted"/>
<name>Q6Z559_ORYSJ</name>
<evidence type="ECO:0000313" key="2">
    <source>
        <dbReference type="EMBL" id="BAC99701.1"/>
    </source>
</evidence>
<protein>
    <submittedName>
        <fullName evidence="2">Uncharacterized protein</fullName>
    </submittedName>
</protein>
<reference evidence="3" key="2">
    <citation type="journal article" date="2008" name="Nucleic Acids Res.">
        <title>The rice annotation project database (RAP-DB): 2008 update.</title>
        <authorList>
            <consortium name="The rice annotation project (RAP)"/>
        </authorList>
    </citation>
    <scope>GENOME REANNOTATION</scope>
    <source>
        <strain evidence="3">cv. Nipponbare</strain>
    </source>
</reference>
<dbReference type="AlphaFoldDB" id="Q6Z559"/>
<dbReference type="EMBL" id="AP005158">
    <property type="protein sequence ID" value="BAC99701.1"/>
    <property type="molecule type" value="Genomic_DNA"/>
</dbReference>
<organism evidence="2 3">
    <name type="scientific">Oryza sativa subsp. japonica</name>
    <name type="common">Rice</name>
    <dbReference type="NCBI Taxonomy" id="39947"/>
    <lineage>
        <taxon>Eukaryota</taxon>
        <taxon>Viridiplantae</taxon>
        <taxon>Streptophyta</taxon>
        <taxon>Embryophyta</taxon>
        <taxon>Tracheophyta</taxon>
        <taxon>Spermatophyta</taxon>
        <taxon>Magnoliopsida</taxon>
        <taxon>Liliopsida</taxon>
        <taxon>Poales</taxon>
        <taxon>Poaceae</taxon>
        <taxon>BOP clade</taxon>
        <taxon>Oryzoideae</taxon>
        <taxon>Oryzeae</taxon>
        <taxon>Oryzinae</taxon>
        <taxon>Oryza</taxon>
        <taxon>Oryza sativa</taxon>
    </lineage>
</organism>
<reference evidence="3" key="1">
    <citation type="journal article" date="2005" name="Nature">
        <title>The map-based sequence of the rice genome.</title>
        <authorList>
            <consortium name="International rice genome sequencing project (IRGSP)"/>
            <person name="Matsumoto T."/>
            <person name="Wu J."/>
            <person name="Kanamori H."/>
            <person name="Katayose Y."/>
            <person name="Fujisawa M."/>
            <person name="Namiki N."/>
            <person name="Mizuno H."/>
            <person name="Yamamoto K."/>
            <person name="Antonio B.A."/>
            <person name="Baba T."/>
            <person name="Sakata K."/>
            <person name="Nagamura Y."/>
            <person name="Aoki H."/>
            <person name="Arikawa K."/>
            <person name="Arita K."/>
            <person name="Bito T."/>
            <person name="Chiden Y."/>
            <person name="Fujitsuka N."/>
            <person name="Fukunaka R."/>
            <person name="Hamada M."/>
            <person name="Harada C."/>
            <person name="Hayashi A."/>
            <person name="Hijishita S."/>
            <person name="Honda M."/>
            <person name="Hosokawa S."/>
            <person name="Ichikawa Y."/>
            <person name="Idonuma A."/>
            <person name="Iijima M."/>
            <person name="Ikeda M."/>
            <person name="Ikeno M."/>
            <person name="Ito K."/>
            <person name="Ito S."/>
            <person name="Ito T."/>
            <person name="Ito Y."/>
            <person name="Ito Y."/>
            <person name="Iwabuchi A."/>
            <person name="Kamiya K."/>
            <person name="Karasawa W."/>
            <person name="Kurita K."/>
            <person name="Katagiri S."/>
            <person name="Kikuta A."/>
            <person name="Kobayashi H."/>
            <person name="Kobayashi N."/>
            <person name="Machita K."/>
            <person name="Maehara T."/>
            <person name="Masukawa M."/>
            <person name="Mizubayashi T."/>
            <person name="Mukai Y."/>
            <person name="Nagasaki H."/>
            <person name="Nagata Y."/>
            <person name="Naito S."/>
            <person name="Nakashima M."/>
            <person name="Nakama Y."/>
            <person name="Nakamichi Y."/>
            <person name="Nakamura M."/>
            <person name="Meguro A."/>
            <person name="Negishi M."/>
            <person name="Ohta I."/>
            <person name="Ohta T."/>
            <person name="Okamoto M."/>
            <person name="Ono N."/>
            <person name="Saji S."/>
            <person name="Sakaguchi M."/>
            <person name="Sakai K."/>
            <person name="Shibata M."/>
            <person name="Shimokawa T."/>
            <person name="Song J."/>
            <person name="Takazaki Y."/>
            <person name="Terasawa K."/>
            <person name="Tsugane M."/>
            <person name="Tsuji K."/>
            <person name="Ueda S."/>
            <person name="Waki K."/>
            <person name="Yamagata H."/>
            <person name="Yamamoto M."/>
            <person name="Yamamoto S."/>
            <person name="Yamane H."/>
            <person name="Yoshiki S."/>
            <person name="Yoshihara R."/>
            <person name="Yukawa K."/>
            <person name="Zhong H."/>
            <person name="Yano M."/>
            <person name="Yuan Q."/>
            <person name="Ouyang S."/>
            <person name="Liu J."/>
            <person name="Jones K.M."/>
            <person name="Gansberger K."/>
            <person name="Moffat K."/>
            <person name="Hill J."/>
            <person name="Bera J."/>
            <person name="Fadrosh D."/>
            <person name="Jin S."/>
            <person name="Johri S."/>
            <person name="Kim M."/>
            <person name="Overton L."/>
            <person name="Reardon M."/>
            <person name="Tsitrin T."/>
            <person name="Vuong H."/>
            <person name="Weaver B."/>
            <person name="Ciecko A."/>
            <person name="Tallon L."/>
            <person name="Jackson J."/>
            <person name="Pai G."/>
            <person name="Aken S.V."/>
            <person name="Utterback T."/>
            <person name="Reidmuller S."/>
            <person name="Feldblyum T."/>
            <person name="Hsiao J."/>
            <person name="Zismann V."/>
            <person name="Iobst S."/>
            <person name="de Vazeille A.R."/>
            <person name="Buell C.R."/>
            <person name="Ying K."/>
            <person name="Li Y."/>
            <person name="Lu T."/>
            <person name="Huang Y."/>
            <person name="Zhao Q."/>
            <person name="Feng Q."/>
            <person name="Zhang L."/>
            <person name="Zhu J."/>
            <person name="Weng Q."/>
            <person name="Mu J."/>
            <person name="Lu Y."/>
            <person name="Fan D."/>
            <person name="Liu Y."/>
            <person name="Guan J."/>
            <person name="Zhang Y."/>
            <person name="Yu S."/>
            <person name="Liu X."/>
            <person name="Zhang Y."/>
            <person name="Hong G."/>
            <person name="Han B."/>
            <person name="Choisne N."/>
            <person name="Demange N."/>
            <person name="Orjeda G."/>
            <person name="Samain S."/>
            <person name="Cattolico L."/>
            <person name="Pelletier E."/>
            <person name="Couloux A."/>
            <person name="Segurens B."/>
            <person name="Wincker P."/>
            <person name="D'Hont A."/>
            <person name="Scarpelli C."/>
            <person name="Weissenbach J."/>
            <person name="Salanoubat M."/>
            <person name="Quetier F."/>
            <person name="Yu Y."/>
            <person name="Kim H.R."/>
            <person name="Rambo T."/>
            <person name="Currie J."/>
            <person name="Collura K."/>
            <person name="Luo M."/>
            <person name="Yang T."/>
            <person name="Ammiraju J.S.S."/>
            <person name="Engler F."/>
            <person name="Soderlund C."/>
            <person name="Wing R.A."/>
            <person name="Palmer L.E."/>
            <person name="de la Bastide M."/>
            <person name="Spiegel L."/>
            <person name="Nascimento L."/>
            <person name="Zutavern T."/>
            <person name="O'Shaughnessy A."/>
            <person name="Dike S."/>
            <person name="Dedhia N."/>
            <person name="Preston R."/>
            <person name="Balija V."/>
            <person name="McCombie W.R."/>
            <person name="Chow T."/>
            <person name="Chen H."/>
            <person name="Chung M."/>
            <person name="Chen C."/>
            <person name="Shaw J."/>
            <person name="Wu H."/>
            <person name="Hsiao K."/>
            <person name="Chao Y."/>
            <person name="Chu M."/>
            <person name="Cheng C."/>
            <person name="Hour A."/>
            <person name="Lee P."/>
            <person name="Lin S."/>
            <person name="Lin Y."/>
            <person name="Liou J."/>
            <person name="Liu S."/>
            <person name="Hsing Y."/>
            <person name="Raghuvanshi S."/>
            <person name="Mohanty A."/>
            <person name="Bharti A.K."/>
            <person name="Gaur A."/>
            <person name="Gupta V."/>
            <person name="Kumar D."/>
            <person name="Ravi V."/>
            <person name="Vij S."/>
            <person name="Kapur A."/>
            <person name="Khurana P."/>
            <person name="Khurana P."/>
            <person name="Khurana J.P."/>
            <person name="Tyagi A.K."/>
            <person name="Gaikwad K."/>
            <person name="Singh A."/>
            <person name="Dalal V."/>
            <person name="Srivastava S."/>
            <person name="Dixit A."/>
            <person name="Pal A.K."/>
            <person name="Ghazi I.A."/>
            <person name="Yadav M."/>
            <person name="Pandit A."/>
            <person name="Bhargava A."/>
            <person name="Sureshbabu K."/>
            <person name="Batra K."/>
            <person name="Sharma T.R."/>
            <person name="Mohapatra T."/>
            <person name="Singh N.K."/>
            <person name="Messing J."/>
            <person name="Nelson A.B."/>
            <person name="Fuks G."/>
            <person name="Kavchok S."/>
            <person name="Keizer G."/>
            <person name="Linton E."/>
            <person name="Llaca V."/>
            <person name="Song R."/>
            <person name="Tanyolac B."/>
            <person name="Young S."/>
            <person name="Ho-Il K."/>
            <person name="Hahn J.H."/>
            <person name="Sangsakoo G."/>
            <person name="Vanavichit A."/>
            <person name="de Mattos Luiz.A.T."/>
            <person name="Zimmer P.D."/>
            <person name="Malone G."/>
            <person name="Dellagostin O."/>
            <person name="de Oliveira A.C."/>
            <person name="Bevan M."/>
            <person name="Bancroft I."/>
            <person name="Minx P."/>
            <person name="Cordum H."/>
            <person name="Wilson R."/>
            <person name="Cheng Z."/>
            <person name="Jin W."/>
            <person name="Jiang J."/>
            <person name="Leong S.A."/>
            <person name="Iwama H."/>
            <person name="Gojobori T."/>
            <person name="Itoh T."/>
            <person name="Niimura Y."/>
            <person name="Fujii Y."/>
            <person name="Habara T."/>
            <person name="Sakai H."/>
            <person name="Sato Y."/>
            <person name="Wilson G."/>
            <person name="Kumar K."/>
            <person name="McCouch S."/>
            <person name="Juretic N."/>
            <person name="Hoen D."/>
            <person name="Wright S."/>
            <person name="Bruskiewich R."/>
            <person name="Bureau T."/>
            <person name="Miyao A."/>
            <person name="Hirochika H."/>
            <person name="Nishikawa T."/>
            <person name="Kadowaki K."/>
            <person name="Sugiura M."/>
            <person name="Burr B."/>
            <person name="Sasaki T."/>
        </authorList>
    </citation>
    <scope>NUCLEOTIDE SEQUENCE [LARGE SCALE GENOMIC DNA]</scope>
    <source>
        <strain evidence="3">cv. Nipponbare</strain>
    </source>
</reference>
<feature type="compositionally biased region" description="Basic and acidic residues" evidence="1">
    <location>
        <begin position="152"/>
        <end position="162"/>
    </location>
</feature>
<feature type="compositionally biased region" description="Basic and acidic residues" evidence="1">
    <location>
        <begin position="197"/>
        <end position="217"/>
    </location>
</feature>
<gene>
    <name evidence="2" type="primary">OSJNBa0007M04.27</name>
</gene>
<sequence>MGKEGIAALLRPCRLLAEGGMVAADDEDARWSRATNGESARKGERQGHRVALQTSNSWVARSATRFESNSGAAARPRSGRVGGGAAGGGSRCGGVAVTLEAGRTGREVGATGGERAMAARHARSGLRAPLVVVHPSTLATPHAARRPPPHPASRERERERGAWEGGSGVGEVNGDERWWGGVVASSGAAERAWWSTRGREGREEKEKEEKRERERGGRRQGVV</sequence>
<evidence type="ECO:0000256" key="1">
    <source>
        <dbReference type="SAM" id="MobiDB-lite"/>
    </source>
</evidence>
<feature type="region of interest" description="Disordered" evidence="1">
    <location>
        <begin position="61"/>
        <end position="91"/>
    </location>
</feature>
<accession>Q6Z559</accession>